<dbReference type="STRING" id="1123285.SAMN05660235_00055"/>
<sequence>MSPIKVMTVFGTRPEAIKMAPVVLELGKYPELITPVVAVTAQHREMLDQVLHLFRIQPHYDLDIMSQGQTLFDITCRAMQGLNEVLMREKPDIVLVHGDTTTTFAGALAAFYHQTAVGHVEAGLRTCHKYSPFPEEMNRKLTGALTDLHFAPTATARNNLLREGVDADAIFVTGNTVIDALMATVAKTYRFTDADLAKIGEAGRRVILVTTHRRENLGEPMRQVYQALRDIVARYDDVEVVFPVHKNPLVRQVVNAELGGVDRVTLIDPLDYQPFANLIARSHLVLTDSGGIQEEAPSLGKPVLVLRDTTERPEAIAAGTVKLIGTDRERVYAETERLLTDSAEYHRMATACNPYGDGKAAGRIVETILWRYGLRSSPPRQFDCPAPGLAAAALTKDK</sequence>
<comment type="similarity">
    <text evidence="2 5">Belongs to the UDP-N-acetylglucosamine 2-epimerase family.</text>
</comment>
<dbReference type="SUPFAM" id="SSF53756">
    <property type="entry name" value="UDP-Glycosyltransferase/glycogen phosphorylase"/>
    <property type="match status" value="1"/>
</dbReference>
<evidence type="ECO:0000259" key="6">
    <source>
        <dbReference type="Pfam" id="PF02350"/>
    </source>
</evidence>
<dbReference type="OrthoDB" id="9803238at2"/>
<proteinExistence type="inferred from homology"/>
<dbReference type="InterPro" id="IPR029767">
    <property type="entry name" value="WecB-like"/>
</dbReference>
<feature type="domain" description="UDP-N-acetylglucosamine 2-epimerase" evidence="6">
    <location>
        <begin position="33"/>
        <end position="368"/>
    </location>
</feature>
<dbReference type="PANTHER" id="PTHR43174">
    <property type="entry name" value="UDP-N-ACETYLGLUCOSAMINE 2-EPIMERASE"/>
    <property type="match status" value="1"/>
</dbReference>
<dbReference type="PANTHER" id="PTHR43174:SF2">
    <property type="entry name" value="UDP-N-ACETYLGLUCOSAMINE 2-EPIMERASE"/>
    <property type="match status" value="1"/>
</dbReference>
<dbReference type="Proteomes" id="UP000243333">
    <property type="component" value="Unassembled WGS sequence"/>
</dbReference>
<evidence type="ECO:0000256" key="4">
    <source>
        <dbReference type="ARBA" id="ARBA00079400"/>
    </source>
</evidence>
<dbReference type="AlphaFoldDB" id="A0A1G7HH37"/>
<dbReference type="Pfam" id="PF02350">
    <property type="entry name" value="Epimerase_2"/>
    <property type="match status" value="1"/>
</dbReference>
<evidence type="ECO:0000256" key="3">
    <source>
        <dbReference type="ARBA" id="ARBA00038858"/>
    </source>
</evidence>
<name>A0A1G7HH37_9FIRM</name>
<dbReference type="EC" id="5.1.3.14" evidence="3"/>
<protein>
    <recommendedName>
        <fullName evidence="3">UDP-N-acetylglucosamine 2-epimerase (non-hydrolyzing)</fullName>
        <ecNumber evidence="3">5.1.3.14</ecNumber>
    </recommendedName>
    <alternativeName>
        <fullName evidence="4">UDP-GlcNAc-2-epimerase</fullName>
    </alternativeName>
</protein>
<evidence type="ECO:0000313" key="8">
    <source>
        <dbReference type="Proteomes" id="UP000243333"/>
    </source>
</evidence>
<dbReference type="Gene3D" id="3.40.50.2000">
    <property type="entry name" value="Glycogen Phosphorylase B"/>
    <property type="match status" value="2"/>
</dbReference>
<reference evidence="8" key="1">
    <citation type="submission" date="2016-10" db="EMBL/GenBank/DDBJ databases">
        <authorList>
            <person name="Varghese N."/>
            <person name="Submissions S."/>
        </authorList>
    </citation>
    <scope>NUCLEOTIDE SEQUENCE [LARGE SCALE GENOMIC DNA]</scope>
    <source>
        <strain evidence="8">DSM 23256</strain>
    </source>
</reference>
<organism evidence="7 8">
    <name type="scientific">Sporolituus thermophilus DSM 23256</name>
    <dbReference type="NCBI Taxonomy" id="1123285"/>
    <lineage>
        <taxon>Bacteria</taxon>
        <taxon>Bacillati</taxon>
        <taxon>Bacillota</taxon>
        <taxon>Negativicutes</taxon>
        <taxon>Selenomonadales</taxon>
        <taxon>Sporomusaceae</taxon>
        <taxon>Sporolituus</taxon>
    </lineage>
</organism>
<dbReference type="RefSeq" id="WP_093686981.1">
    <property type="nucleotide sequence ID" value="NZ_FNBU01000001.1"/>
</dbReference>
<dbReference type="CDD" id="cd03786">
    <property type="entry name" value="GTB_UDP-GlcNAc_2-Epimerase"/>
    <property type="match status" value="1"/>
</dbReference>
<dbReference type="NCBIfam" id="TIGR00236">
    <property type="entry name" value="wecB"/>
    <property type="match status" value="1"/>
</dbReference>
<keyword evidence="8" id="KW-1185">Reference proteome</keyword>
<accession>A0A1G7HH37</accession>
<evidence type="ECO:0000256" key="1">
    <source>
        <dbReference type="ARBA" id="ARBA00023235"/>
    </source>
</evidence>
<evidence type="ECO:0000256" key="5">
    <source>
        <dbReference type="RuleBase" id="RU003513"/>
    </source>
</evidence>
<dbReference type="FunFam" id="3.40.50.2000:FF:000043">
    <property type="entry name" value="UDP-N-acetylglucosamine 2-epimerase"/>
    <property type="match status" value="1"/>
</dbReference>
<dbReference type="EMBL" id="FNBU01000001">
    <property type="protein sequence ID" value="SDE99807.1"/>
    <property type="molecule type" value="Genomic_DNA"/>
</dbReference>
<evidence type="ECO:0000313" key="7">
    <source>
        <dbReference type="EMBL" id="SDE99807.1"/>
    </source>
</evidence>
<evidence type="ECO:0000256" key="2">
    <source>
        <dbReference type="ARBA" id="ARBA00038209"/>
    </source>
</evidence>
<keyword evidence="1 5" id="KW-0413">Isomerase</keyword>
<dbReference type="InterPro" id="IPR003331">
    <property type="entry name" value="UDP_GlcNAc_Epimerase_2_dom"/>
</dbReference>
<dbReference type="GO" id="GO:0008761">
    <property type="term" value="F:UDP-N-acetylglucosamine 2-epimerase activity"/>
    <property type="evidence" value="ECO:0007669"/>
    <property type="project" value="UniProtKB-EC"/>
</dbReference>
<gene>
    <name evidence="7" type="ORF">SAMN05660235_00055</name>
</gene>